<dbReference type="Gene3D" id="2.30.130.10">
    <property type="entry name" value="PUA domain"/>
    <property type="match status" value="1"/>
</dbReference>
<evidence type="ECO:0000256" key="5">
    <source>
        <dbReference type="HAMAP-Rule" id="MF_01080"/>
    </source>
</evidence>
<dbReference type="PANTHER" id="PTHR13767">
    <property type="entry name" value="TRNA-PSEUDOURIDINE SYNTHASE"/>
    <property type="match status" value="1"/>
</dbReference>
<feature type="active site" description="Nucleophile" evidence="5">
    <location>
        <position position="48"/>
    </location>
</feature>
<feature type="domain" description="tRNA pseudouridine synthase II TruB subfamily 1 C-terminal" evidence="7">
    <location>
        <begin position="252"/>
        <end position="310"/>
    </location>
</feature>
<evidence type="ECO:0000259" key="7">
    <source>
        <dbReference type="Pfam" id="PF09157"/>
    </source>
</evidence>
<organism evidence="9 10">
    <name type="scientific">Gammaproteobacteria bacterium LSUCC0057</name>
    <dbReference type="NCBI Taxonomy" id="2559237"/>
    <lineage>
        <taxon>Bacteria</taxon>
        <taxon>Pseudomonadati</taxon>
        <taxon>Pseudomonadota</taxon>
        <taxon>Gammaproteobacteria</taxon>
        <taxon>Cellvibrionales</taxon>
        <taxon>Porticoccaceae</taxon>
        <taxon>SAR92 clade</taxon>
    </lineage>
</organism>
<feature type="domain" description="Pseudouridine synthase II N-terminal" evidence="6">
    <location>
        <begin position="33"/>
        <end position="184"/>
    </location>
</feature>
<dbReference type="InterPro" id="IPR032819">
    <property type="entry name" value="TruB_C"/>
</dbReference>
<dbReference type="EC" id="5.4.99.25" evidence="5"/>
<keyword evidence="10" id="KW-1185">Reference proteome</keyword>
<evidence type="ECO:0000259" key="8">
    <source>
        <dbReference type="Pfam" id="PF16198"/>
    </source>
</evidence>
<dbReference type="Pfam" id="PF01509">
    <property type="entry name" value="TruB_N"/>
    <property type="match status" value="1"/>
</dbReference>
<protein>
    <recommendedName>
        <fullName evidence="5">tRNA pseudouridine synthase B</fullName>
        <ecNumber evidence="5">5.4.99.25</ecNumber>
    </recommendedName>
    <alternativeName>
        <fullName evidence="5">tRNA pseudouridine(55) synthase</fullName>
        <shortName evidence="5">Psi55 synthase</shortName>
    </alternativeName>
    <alternativeName>
        <fullName evidence="5">tRNA pseudouridylate synthase</fullName>
    </alternativeName>
    <alternativeName>
        <fullName evidence="5">tRNA-uridine isomerase</fullName>
    </alternativeName>
</protein>
<evidence type="ECO:0000313" key="9">
    <source>
        <dbReference type="EMBL" id="TFH67156.1"/>
    </source>
</evidence>
<evidence type="ECO:0000313" key="10">
    <source>
        <dbReference type="Proteomes" id="UP000298133"/>
    </source>
</evidence>
<dbReference type="NCBIfam" id="TIGR00431">
    <property type="entry name" value="TruB"/>
    <property type="match status" value="1"/>
</dbReference>
<feature type="domain" description="tRNA pseudouridylate synthase B C-terminal" evidence="8">
    <location>
        <begin position="185"/>
        <end position="247"/>
    </location>
</feature>
<dbReference type="InterPro" id="IPR036974">
    <property type="entry name" value="PUA_sf"/>
</dbReference>
<dbReference type="Proteomes" id="UP000298133">
    <property type="component" value="Unassembled WGS sequence"/>
</dbReference>
<evidence type="ECO:0000256" key="4">
    <source>
        <dbReference type="ARBA" id="ARBA00023235"/>
    </source>
</evidence>
<comment type="catalytic activity">
    <reaction evidence="1 5">
        <text>uridine(55) in tRNA = pseudouridine(55) in tRNA</text>
        <dbReference type="Rhea" id="RHEA:42532"/>
        <dbReference type="Rhea" id="RHEA-COMP:10101"/>
        <dbReference type="Rhea" id="RHEA-COMP:10102"/>
        <dbReference type="ChEBI" id="CHEBI:65314"/>
        <dbReference type="ChEBI" id="CHEBI:65315"/>
        <dbReference type="EC" id="5.4.99.25"/>
    </reaction>
</comment>
<proteinExistence type="inferred from homology"/>
<gene>
    <name evidence="5 9" type="primary">truB</name>
    <name evidence="9" type="ORF">E3W66_08990</name>
</gene>
<keyword evidence="3 5" id="KW-0819">tRNA processing</keyword>
<dbReference type="InterPro" id="IPR014780">
    <property type="entry name" value="tRNA_psdUridine_synth_TruB"/>
</dbReference>
<evidence type="ECO:0000256" key="2">
    <source>
        <dbReference type="ARBA" id="ARBA00005642"/>
    </source>
</evidence>
<sequence length="315" mass="33541">MARRRTKGRAVNGIFLLDKPLEISSNNAMQRVRWLFNANKAGHTGALDPLATGVLPICLGEATKFSQYLLDADKRYTATFALGVATESGDRDGEVISRNSASHLTEQQVAAAMATFEGESDQVPSMFSALKHQGQPLYKLARQGIEVERASRRITLFNYQLLTFRGGAVAEVDVDVHCSKGTYIRSLATDLGELLGVGAHVTALRRTAAGPFALAAAHTPEQLAAMVAAGGASAADQTLLPMETAVQGALDVTLPHSTEQGFMHGQPVAAPEAYRNGREAGIVRVFAEDQRFLGVATLADNGLLAPKRLVVYPAG</sequence>
<dbReference type="InterPro" id="IPR020103">
    <property type="entry name" value="PsdUridine_synth_cat_dom_sf"/>
</dbReference>
<evidence type="ECO:0000259" key="6">
    <source>
        <dbReference type="Pfam" id="PF01509"/>
    </source>
</evidence>
<dbReference type="OrthoDB" id="9802309at2"/>
<comment type="similarity">
    <text evidence="2 5">Belongs to the pseudouridine synthase TruB family. Type 1 subfamily.</text>
</comment>
<dbReference type="GO" id="GO:0031119">
    <property type="term" value="P:tRNA pseudouridine synthesis"/>
    <property type="evidence" value="ECO:0007669"/>
    <property type="project" value="UniProtKB-UniRule"/>
</dbReference>
<accession>A0A4Y8UE95</accession>
<dbReference type="Pfam" id="PF16198">
    <property type="entry name" value="TruB_C_2"/>
    <property type="match status" value="1"/>
</dbReference>
<comment type="caution">
    <text evidence="9">The sequence shown here is derived from an EMBL/GenBank/DDBJ whole genome shotgun (WGS) entry which is preliminary data.</text>
</comment>
<dbReference type="CDD" id="cd21152">
    <property type="entry name" value="PUA_TruB_bacterial"/>
    <property type="match status" value="1"/>
</dbReference>
<keyword evidence="4 5" id="KW-0413">Isomerase</keyword>
<dbReference type="InterPro" id="IPR015240">
    <property type="entry name" value="tRNA_sdUridine_synth_fam1_C"/>
</dbReference>
<dbReference type="GO" id="GO:0160148">
    <property type="term" value="F:tRNA pseudouridine(55) synthase activity"/>
    <property type="evidence" value="ECO:0007669"/>
    <property type="project" value="UniProtKB-EC"/>
</dbReference>
<evidence type="ECO:0000256" key="1">
    <source>
        <dbReference type="ARBA" id="ARBA00000385"/>
    </source>
</evidence>
<dbReference type="Pfam" id="PF09157">
    <property type="entry name" value="TruB-C_2"/>
    <property type="match status" value="1"/>
</dbReference>
<name>A0A4Y8UE95_9GAMM</name>
<dbReference type="PANTHER" id="PTHR13767:SF2">
    <property type="entry name" value="PSEUDOURIDYLATE SYNTHASE TRUB1"/>
    <property type="match status" value="1"/>
</dbReference>
<dbReference type="EMBL" id="SPIA01000004">
    <property type="protein sequence ID" value="TFH67156.1"/>
    <property type="molecule type" value="Genomic_DNA"/>
</dbReference>
<dbReference type="GO" id="GO:1990481">
    <property type="term" value="P:mRNA pseudouridine synthesis"/>
    <property type="evidence" value="ECO:0007669"/>
    <property type="project" value="TreeGrafter"/>
</dbReference>
<reference evidence="9 10" key="1">
    <citation type="submission" date="2019-03" db="EMBL/GenBank/DDBJ databases">
        <title>Draft genome of Gammaproteobacteria bacterium LSUCC0057, a member of the SAR92 clade.</title>
        <authorList>
            <person name="Lanclos V.C."/>
            <person name="Doiron C."/>
            <person name="Henson M.W."/>
            <person name="Thrash J.C."/>
        </authorList>
    </citation>
    <scope>NUCLEOTIDE SEQUENCE [LARGE SCALE GENOMIC DNA]</scope>
    <source>
        <strain evidence="9 10">LSUCC0057</strain>
    </source>
</reference>
<dbReference type="InterPro" id="IPR015947">
    <property type="entry name" value="PUA-like_sf"/>
</dbReference>
<dbReference type="GO" id="GO:0003723">
    <property type="term" value="F:RNA binding"/>
    <property type="evidence" value="ECO:0007669"/>
    <property type="project" value="InterPro"/>
</dbReference>
<dbReference type="AlphaFoldDB" id="A0A4Y8UE95"/>
<dbReference type="CDD" id="cd02573">
    <property type="entry name" value="PseudoU_synth_EcTruB"/>
    <property type="match status" value="1"/>
</dbReference>
<dbReference type="InterPro" id="IPR002501">
    <property type="entry name" value="PsdUridine_synth_N"/>
</dbReference>
<dbReference type="SUPFAM" id="SSF88697">
    <property type="entry name" value="PUA domain-like"/>
    <property type="match status" value="1"/>
</dbReference>
<dbReference type="Gene3D" id="3.30.2350.10">
    <property type="entry name" value="Pseudouridine synthase"/>
    <property type="match status" value="1"/>
</dbReference>
<dbReference type="HAMAP" id="MF_01080">
    <property type="entry name" value="TruB_bact"/>
    <property type="match status" value="1"/>
</dbReference>
<evidence type="ECO:0000256" key="3">
    <source>
        <dbReference type="ARBA" id="ARBA00022694"/>
    </source>
</evidence>
<dbReference type="SUPFAM" id="SSF55120">
    <property type="entry name" value="Pseudouridine synthase"/>
    <property type="match status" value="1"/>
</dbReference>
<comment type="function">
    <text evidence="5">Responsible for synthesis of pseudouridine from uracil-55 in the psi GC loop of transfer RNAs.</text>
</comment>